<evidence type="ECO:0000313" key="2">
    <source>
        <dbReference type="Proteomes" id="UP000789831"/>
    </source>
</evidence>
<comment type="caution">
    <text evidence="1">The sequence shown here is derived from an EMBL/GenBank/DDBJ whole genome shotgun (WGS) entry which is preliminary data.</text>
</comment>
<name>A0A9N9FVP1_9GLOM</name>
<evidence type="ECO:0000313" key="1">
    <source>
        <dbReference type="EMBL" id="CAG8559548.1"/>
    </source>
</evidence>
<dbReference type="EMBL" id="CAJVPL010001219">
    <property type="protein sequence ID" value="CAG8559548.1"/>
    <property type="molecule type" value="Genomic_DNA"/>
</dbReference>
<keyword evidence="2" id="KW-1185">Reference proteome</keyword>
<sequence>MTRNTKPSRRPEVWIDNRLPMAYDQQRTSGVRKLGKGNPLYPEKVVKTFVRSMIVTV</sequence>
<reference evidence="1" key="1">
    <citation type="submission" date="2021-06" db="EMBL/GenBank/DDBJ databases">
        <authorList>
            <person name="Kallberg Y."/>
            <person name="Tangrot J."/>
            <person name="Rosling A."/>
        </authorList>
    </citation>
    <scope>NUCLEOTIDE SEQUENCE</scope>
    <source>
        <strain evidence="1">MT106</strain>
    </source>
</reference>
<gene>
    <name evidence="1" type="ORF">AGERDE_LOCUS7081</name>
</gene>
<accession>A0A9N9FVP1</accession>
<dbReference type="Proteomes" id="UP000789831">
    <property type="component" value="Unassembled WGS sequence"/>
</dbReference>
<dbReference type="AlphaFoldDB" id="A0A9N9FVP1"/>
<proteinExistence type="predicted"/>
<protein>
    <submittedName>
        <fullName evidence="1">9450_t:CDS:1</fullName>
    </submittedName>
</protein>
<organism evidence="1 2">
    <name type="scientific">Ambispora gerdemannii</name>
    <dbReference type="NCBI Taxonomy" id="144530"/>
    <lineage>
        <taxon>Eukaryota</taxon>
        <taxon>Fungi</taxon>
        <taxon>Fungi incertae sedis</taxon>
        <taxon>Mucoromycota</taxon>
        <taxon>Glomeromycotina</taxon>
        <taxon>Glomeromycetes</taxon>
        <taxon>Archaeosporales</taxon>
        <taxon>Ambisporaceae</taxon>
        <taxon>Ambispora</taxon>
    </lineage>
</organism>